<dbReference type="RefSeq" id="WP_199264375.1">
    <property type="nucleotide sequence ID" value="NZ_CP054140.1"/>
</dbReference>
<evidence type="ECO:0000313" key="8">
    <source>
        <dbReference type="Proteomes" id="UP000596092"/>
    </source>
</evidence>
<organism evidence="7 8">
    <name type="scientific">Desulfobulbus oligotrophicus</name>
    <dbReference type="NCBI Taxonomy" id="1909699"/>
    <lineage>
        <taxon>Bacteria</taxon>
        <taxon>Pseudomonadati</taxon>
        <taxon>Thermodesulfobacteriota</taxon>
        <taxon>Desulfobulbia</taxon>
        <taxon>Desulfobulbales</taxon>
        <taxon>Desulfobulbaceae</taxon>
        <taxon>Desulfobulbus</taxon>
    </lineage>
</organism>
<sequence>MTEFIRISIRILLIMSDEFRKTNLAIRASSLTYLILLSLVPILALSTSVLKGLGSDEQLKQAAIRLIDQLEQPSLHIQKSAAHSENDATAPAPPATKTDAAPVTAHLHKAVDIVFQYVDRTNFAALGAFGVLGLIIGILFVLASIEEAMNVIWHTSEGRPLFRKIMDYLALLILLPLSLNIALAAETILAHQSIMDKLNALLPSALMLIISIKMAPFVFIILTLMTMYLFFPHTKVKASVAFAGACFASVFWFAFQKLYVFLQIGLANYNAIYGSFASIPLFLIWLYIGWTFILLGASLAYALQHHRYYHFSETVLSPQRQLQVAVDVLEIVHDQFSRRAATSLAFLNSRLPQIRRSDVRQTVTRLLHGGLLVRIQNKEDNESFMPATSIDAFTVSEVVKLIFGNETPCDSTGGSLAQQAVHAAARSVDFSLGKDTSIH</sequence>
<accession>A0A7T5VCV5</accession>
<comment type="subcellular location">
    <subcellularLocation>
        <location evidence="1">Cell membrane</location>
        <topology evidence="1">Multi-pass membrane protein</topology>
    </subcellularLocation>
</comment>
<keyword evidence="2" id="KW-1003">Cell membrane</keyword>
<evidence type="ECO:0000256" key="5">
    <source>
        <dbReference type="ARBA" id="ARBA00023136"/>
    </source>
</evidence>
<dbReference type="NCBIfam" id="TIGR00765">
    <property type="entry name" value="yihY_not_rbn"/>
    <property type="match status" value="1"/>
</dbReference>
<dbReference type="Pfam" id="PF03631">
    <property type="entry name" value="Virul_fac_BrkB"/>
    <property type="match status" value="1"/>
</dbReference>
<feature type="transmembrane region" description="Helical" evidence="6">
    <location>
        <begin position="238"/>
        <end position="262"/>
    </location>
</feature>
<dbReference type="InterPro" id="IPR017039">
    <property type="entry name" value="Virul_fac_BrkB"/>
</dbReference>
<feature type="transmembrane region" description="Helical" evidence="6">
    <location>
        <begin position="282"/>
        <end position="303"/>
    </location>
</feature>
<reference evidence="7 8" key="1">
    <citation type="submission" date="2020-05" db="EMBL/GenBank/DDBJ databases">
        <title>Complete genome of Desulfobulbus oligotrophicus.</title>
        <authorList>
            <person name="Podar M."/>
        </authorList>
    </citation>
    <scope>NUCLEOTIDE SEQUENCE [LARGE SCALE GENOMIC DNA]</scope>
    <source>
        <strain evidence="7 8">Prop6</strain>
    </source>
</reference>
<evidence type="ECO:0000313" key="7">
    <source>
        <dbReference type="EMBL" id="QQG65554.1"/>
    </source>
</evidence>
<evidence type="ECO:0000256" key="3">
    <source>
        <dbReference type="ARBA" id="ARBA00022692"/>
    </source>
</evidence>
<dbReference type="Proteomes" id="UP000596092">
    <property type="component" value="Chromosome"/>
</dbReference>
<dbReference type="PANTHER" id="PTHR30213:SF0">
    <property type="entry name" value="UPF0761 MEMBRANE PROTEIN YIHY"/>
    <property type="match status" value="1"/>
</dbReference>
<keyword evidence="4 6" id="KW-1133">Transmembrane helix</keyword>
<feature type="transmembrane region" description="Helical" evidence="6">
    <location>
        <begin position="123"/>
        <end position="145"/>
    </location>
</feature>
<evidence type="ECO:0000256" key="4">
    <source>
        <dbReference type="ARBA" id="ARBA00022989"/>
    </source>
</evidence>
<feature type="transmembrane region" description="Helical" evidence="6">
    <location>
        <begin position="205"/>
        <end position="231"/>
    </location>
</feature>
<evidence type="ECO:0000256" key="1">
    <source>
        <dbReference type="ARBA" id="ARBA00004651"/>
    </source>
</evidence>
<feature type="transmembrane region" description="Helical" evidence="6">
    <location>
        <begin position="30"/>
        <end position="50"/>
    </location>
</feature>
<dbReference type="PANTHER" id="PTHR30213">
    <property type="entry name" value="INNER MEMBRANE PROTEIN YHJD"/>
    <property type="match status" value="1"/>
</dbReference>
<name>A0A7T5VCV5_9BACT</name>
<protein>
    <submittedName>
        <fullName evidence="7">YihY/virulence factor BrkB family protein</fullName>
    </submittedName>
</protein>
<evidence type="ECO:0000256" key="6">
    <source>
        <dbReference type="SAM" id="Phobius"/>
    </source>
</evidence>
<dbReference type="EMBL" id="CP054140">
    <property type="protein sequence ID" value="QQG65554.1"/>
    <property type="molecule type" value="Genomic_DNA"/>
</dbReference>
<dbReference type="GO" id="GO:0005886">
    <property type="term" value="C:plasma membrane"/>
    <property type="evidence" value="ECO:0007669"/>
    <property type="project" value="UniProtKB-SubCell"/>
</dbReference>
<evidence type="ECO:0000256" key="2">
    <source>
        <dbReference type="ARBA" id="ARBA00022475"/>
    </source>
</evidence>
<dbReference type="KEGG" id="dog:HP555_06575"/>
<proteinExistence type="predicted"/>
<keyword evidence="5 6" id="KW-0472">Membrane</keyword>
<keyword evidence="8" id="KW-1185">Reference proteome</keyword>
<gene>
    <name evidence="7" type="ORF">HP555_06575</name>
</gene>
<keyword evidence="3 6" id="KW-0812">Transmembrane</keyword>
<dbReference type="AlphaFoldDB" id="A0A7T5VCV5"/>
<feature type="transmembrane region" description="Helical" evidence="6">
    <location>
        <begin position="165"/>
        <end position="185"/>
    </location>
</feature>